<reference evidence="1 2" key="1">
    <citation type="submission" date="2021-03" db="EMBL/GenBank/DDBJ databases">
        <title>Antimicrobial resistance genes in bacteria isolated from Japanese honey, and their potential for conferring macrolide and lincosamide resistance in the American foulbrood pathogen Paenibacillus larvae.</title>
        <authorList>
            <person name="Okamoto M."/>
            <person name="Kumagai M."/>
            <person name="Kanamori H."/>
            <person name="Takamatsu D."/>
        </authorList>
    </citation>
    <scope>NUCLEOTIDE SEQUENCE [LARGE SCALE GENOMIC DNA]</scope>
    <source>
        <strain evidence="1 2">J8TS2</strain>
    </source>
</reference>
<dbReference type="EMBL" id="BORB01000019">
    <property type="protein sequence ID" value="GIN58090.1"/>
    <property type="molecule type" value="Genomic_DNA"/>
</dbReference>
<proteinExistence type="predicted"/>
<evidence type="ECO:0000313" key="2">
    <source>
        <dbReference type="Proteomes" id="UP000679950"/>
    </source>
</evidence>
<dbReference type="Proteomes" id="UP000679950">
    <property type="component" value="Unassembled WGS sequence"/>
</dbReference>
<accession>A0ABQ4KJF2</accession>
<evidence type="ECO:0000313" key="1">
    <source>
        <dbReference type="EMBL" id="GIN58090.1"/>
    </source>
</evidence>
<organism evidence="1 2">
    <name type="scientific">Lederbergia ruris</name>
    <dbReference type="NCBI Taxonomy" id="217495"/>
    <lineage>
        <taxon>Bacteria</taxon>
        <taxon>Bacillati</taxon>
        <taxon>Bacillota</taxon>
        <taxon>Bacilli</taxon>
        <taxon>Bacillales</taxon>
        <taxon>Bacillaceae</taxon>
        <taxon>Lederbergia</taxon>
    </lineage>
</organism>
<protein>
    <recommendedName>
        <fullName evidence="3">Phytoene synthase</fullName>
    </recommendedName>
</protein>
<evidence type="ECO:0008006" key="3">
    <source>
        <dbReference type="Google" id="ProtNLM"/>
    </source>
</evidence>
<gene>
    <name evidence="1" type="ORF">J8TS2_24090</name>
</gene>
<keyword evidence="2" id="KW-1185">Reference proteome</keyword>
<sequence>MNNVITNLEALASGIGKQDADTTASFYHIASQRLLETEAERNAFRYGALAMFADVSNQRLRAAYYRRKFGQAIKRI</sequence>
<comment type="caution">
    <text evidence="1">The sequence shown here is derived from an EMBL/GenBank/DDBJ whole genome shotgun (WGS) entry which is preliminary data.</text>
</comment>
<dbReference type="RefSeq" id="WP_212966412.1">
    <property type="nucleotide sequence ID" value="NZ_BORB01000019.1"/>
</dbReference>
<name>A0ABQ4KJF2_9BACI</name>